<dbReference type="PANTHER" id="PTHR47889:SF1">
    <property type="entry name" value="SPERMATOGENIC LEUCINE ZIPPER PROTEIN 1"/>
    <property type="match status" value="1"/>
</dbReference>
<dbReference type="InterPro" id="IPR042961">
    <property type="entry name" value="Spz1"/>
</dbReference>
<proteinExistence type="predicted"/>
<reference evidence="3" key="1">
    <citation type="submission" date="2025-08" db="UniProtKB">
        <authorList>
            <consortium name="RefSeq"/>
        </authorList>
    </citation>
    <scope>IDENTIFICATION</scope>
</reference>
<keyword evidence="2" id="KW-1185">Reference proteome</keyword>
<gene>
    <name evidence="3" type="primary">SPZ1</name>
</gene>
<evidence type="ECO:0000313" key="3">
    <source>
        <dbReference type="RefSeq" id="XP_004703716.1"/>
    </source>
</evidence>
<evidence type="ECO:0000313" key="2">
    <source>
        <dbReference type="Proteomes" id="UP000694863"/>
    </source>
</evidence>
<dbReference type="Proteomes" id="UP000694863">
    <property type="component" value="Unplaced"/>
</dbReference>
<organism evidence="2 3">
    <name type="scientific">Echinops telfairi</name>
    <name type="common">Lesser hedgehog tenrec</name>
    <dbReference type="NCBI Taxonomy" id="9371"/>
    <lineage>
        <taxon>Eukaryota</taxon>
        <taxon>Metazoa</taxon>
        <taxon>Chordata</taxon>
        <taxon>Craniata</taxon>
        <taxon>Vertebrata</taxon>
        <taxon>Euteleostomi</taxon>
        <taxon>Mammalia</taxon>
        <taxon>Eutheria</taxon>
        <taxon>Afrotheria</taxon>
        <taxon>Tenrecidae</taxon>
        <taxon>Tenrecinae</taxon>
        <taxon>Echinops</taxon>
    </lineage>
</organism>
<sequence length="370" mass="42429">MEAPTLSETFKLPPDLPQECWDPRMIIALFEIGSISLLFWSSLFSLKKNNSQASEQLTTQRLEDVLSNIEGILRNVTGLEKTTGTNESLEATQASDDDMLNLEEKLRGLDKINKMLFKSLLATLDPEKCQSPKNQENIPENQDSTDVVPVFTVELVDHAEEEKDLDGTKGSEKKTKCGLPQNQEKNLKLRDSMDQLLQKAECWSEQHSELSGLLKSYQKSQHDIRELFKNTEVHFETPSNNKVSTTQEMEEQVRELEHETHSLHLTAALLENECQILQHRVGLLNKLHLNKERAQTEEEKDQEEQKPAEAEQVIALKQKPKDREVTHQKSNNFSTWLDVGHNKKARNNRLNIHIAKRGLLGRKRSANRLR</sequence>
<dbReference type="RefSeq" id="XP_004703716.1">
    <property type="nucleotide sequence ID" value="XM_004703659.2"/>
</dbReference>
<evidence type="ECO:0000256" key="1">
    <source>
        <dbReference type="SAM" id="MobiDB-lite"/>
    </source>
</evidence>
<feature type="compositionally biased region" description="Basic and acidic residues" evidence="1">
    <location>
        <begin position="159"/>
        <end position="175"/>
    </location>
</feature>
<dbReference type="GeneID" id="101646570"/>
<accession>A0ABM0IMW2</accession>
<dbReference type="PANTHER" id="PTHR47889">
    <property type="entry name" value="SPERMATOGENIC LEUCINE ZIPPER PROTEIN 1"/>
    <property type="match status" value="1"/>
</dbReference>
<feature type="region of interest" description="Disordered" evidence="1">
    <location>
        <begin position="159"/>
        <end position="181"/>
    </location>
</feature>
<name>A0ABM0IMW2_ECHTE</name>
<protein>
    <submittedName>
        <fullName evidence="3">Spermatogenic leucine zipper protein 1</fullName>
    </submittedName>
</protein>